<feature type="signal peptide" evidence="1">
    <location>
        <begin position="1"/>
        <end position="18"/>
    </location>
</feature>
<evidence type="ECO:0000313" key="2">
    <source>
        <dbReference type="EMBL" id="KPM49801.1"/>
    </source>
</evidence>
<keyword evidence="3" id="KW-1185">Reference proteome</keyword>
<keyword evidence="1" id="KW-0732">Signal</keyword>
<dbReference type="EMBL" id="LGTQ01000005">
    <property type="protein sequence ID" value="KPM49801.1"/>
    <property type="molecule type" value="Genomic_DNA"/>
</dbReference>
<accession>A0A0P7BFY8</accession>
<dbReference type="STRING" id="1605367.AFM12_04300"/>
<evidence type="ECO:0000256" key="1">
    <source>
        <dbReference type="SAM" id="SignalP"/>
    </source>
</evidence>
<proteinExistence type="predicted"/>
<feature type="chain" id="PRO_5006135774" evidence="1">
    <location>
        <begin position="19"/>
        <end position="342"/>
    </location>
</feature>
<organism evidence="2 3">
    <name type="scientific">Jiulongibacter sediminis</name>
    <dbReference type="NCBI Taxonomy" id="1605367"/>
    <lineage>
        <taxon>Bacteria</taxon>
        <taxon>Pseudomonadati</taxon>
        <taxon>Bacteroidota</taxon>
        <taxon>Cytophagia</taxon>
        <taxon>Cytophagales</taxon>
        <taxon>Leadbetterellaceae</taxon>
        <taxon>Jiulongibacter</taxon>
    </lineage>
</organism>
<sequence length="342" mass="36532">MKLRFTFFAVLLCQIAAAQITFSPEEEKIGVNKTAGVNTSGNKPFWLGTGNYPLIHLDSSQNHKVGIGVGYKSGPGITSPYTFSEHAKLHIRHEGGPGSSSQSQKGPHLLLDEATANGAASIRFRQSTLETSGPAGGETLVPGSRYWDLRGFANGALIWDDEFRLINSAVSNDLLRVGGNGKFTFSGDGITTLEIKSKADNLTSVISFGSVDSLNTGNIRHFNTEGVTQFETKGKVALALDNGFAKIGSDPLAPKVKTWLGTGEIADASGNLINFTGLPVDATKILDISVMLSRSITIEGIGTFEQTYKLYNVSILNNIVTVGPAGNDEIGEQVRVFVVYME</sequence>
<evidence type="ECO:0000313" key="3">
    <source>
        <dbReference type="Proteomes" id="UP000050454"/>
    </source>
</evidence>
<dbReference type="RefSeq" id="WP_055144241.1">
    <property type="nucleotide sequence ID" value="NZ_JXSZ01000005.1"/>
</dbReference>
<dbReference type="OrthoDB" id="992053at2"/>
<comment type="caution">
    <text evidence="2">The sequence shown here is derived from an EMBL/GenBank/DDBJ whole genome shotgun (WGS) entry which is preliminary data.</text>
</comment>
<name>A0A0P7BFY8_9BACT</name>
<reference evidence="2 3" key="1">
    <citation type="submission" date="2015-07" db="EMBL/GenBank/DDBJ databases">
        <title>The draft genome sequence of Leadbetterella sp. JN14-9.</title>
        <authorList>
            <person name="Liu Y."/>
            <person name="Du J."/>
            <person name="Shao Z."/>
        </authorList>
    </citation>
    <scope>NUCLEOTIDE SEQUENCE [LARGE SCALE GENOMIC DNA]</scope>
    <source>
        <strain evidence="2 3">JN14-9</strain>
    </source>
</reference>
<dbReference type="AlphaFoldDB" id="A0A0P7BFY8"/>
<dbReference type="Proteomes" id="UP000050454">
    <property type="component" value="Unassembled WGS sequence"/>
</dbReference>
<gene>
    <name evidence="2" type="ORF">AFM12_04300</name>
</gene>
<protein>
    <submittedName>
        <fullName evidence="2">Uncharacterized protein</fullName>
    </submittedName>
</protein>